<dbReference type="EMBL" id="JADKYB010000044">
    <property type="protein sequence ID" value="MBM9510646.1"/>
    <property type="molecule type" value="Genomic_DNA"/>
</dbReference>
<reference evidence="2 3" key="1">
    <citation type="submission" date="2021-01" db="EMBL/GenBank/DDBJ databases">
        <title>Streptomyces acididurans sp. nov., isolated from a peat swamp forest soil.</title>
        <authorList>
            <person name="Chantavorakit T."/>
            <person name="Duangmal K."/>
        </authorList>
    </citation>
    <scope>NUCLEOTIDE SEQUENCE [LARGE SCALE GENOMIC DNA]</scope>
    <source>
        <strain evidence="2 3">KK5PA1</strain>
    </source>
</reference>
<dbReference type="RefSeq" id="WP_205365001.1">
    <property type="nucleotide sequence ID" value="NZ_JADKYB010000044.1"/>
</dbReference>
<sequence>MALLDLQNLEPTDRGHEGGQPASSLSLLSCVSSVSFLVCL</sequence>
<dbReference type="Pfam" id="PF19402">
    <property type="entry name" value="RamS"/>
    <property type="match status" value="1"/>
</dbReference>
<evidence type="ECO:0000256" key="1">
    <source>
        <dbReference type="SAM" id="MobiDB-lite"/>
    </source>
</evidence>
<dbReference type="InterPro" id="IPR045825">
    <property type="entry name" value="RamS"/>
</dbReference>
<keyword evidence="3" id="KW-1185">Reference proteome</keyword>
<evidence type="ECO:0000313" key="2">
    <source>
        <dbReference type="EMBL" id="MBM9510646.1"/>
    </source>
</evidence>
<dbReference type="Proteomes" id="UP000749040">
    <property type="component" value="Unassembled WGS sequence"/>
</dbReference>
<protein>
    <submittedName>
        <fullName evidence="2">SapB/AmfS family lanthipeptide</fullName>
    </submittedName>
</protein>
<evidence type="ECO:0000313" key="3">
    <source>
        <dbReference type="Proteomes" id="UP000749040"/>
    </source>
</evidence>
<accession>A0ABS2U629</accession>
<proteinExistence type="predicted"/>
<feature type="region of interest" description="Disordered" evidence="1">
    <location>
        <begin position="1"/>
        <end position="23"/>
    </location>
</feature>
<gene>
    <name evidence="2" type="ORF">ITX44_40015</name>
</gene>
<organism evidence="2 3">
    <name type="scientific">Actinacidiphila acididurans</name>
    <dbReference type="NCBI Taxonomy" id="2784346"/>
    <lineage>
        <taxon>Bacteria</taxon>
        <taxon>Bacillati</taxon>
        <taxon>Actinomycetota</taxon>
        <taxon>Actinomycetes</taxon>
        <taxon>Kitasatosporales</taxon>
        <taxon>Streptomycetaceae</taxon>
        <taxon>Actinacidiphila</taxon>
    </lineage>
</organism>
<comment type="caution">
    <text evidence="2">The sequence shown here is derived from an EMBL/GenBank/DDBJ whole genome shotgun (WGS) entry which is preliminary data.</text>
</comment>
<name>A0ABS2U629_9ACTN</name>
<dbReference type="NCBIfam" id="NF033212">
    <property type="entry name" value="SapB_AmfS_lanti"/>
    <property type="match status" value="1"/>
</dbReference>